<reference evidence="1" key="1">
    <citation type="journal article" date="2020" name="Nature">
        <title>Giant virus diversity and host interactions through global metagenomics.</title>
        <authorList>
            <person name="Schulz F."/>
            <person name="Roux S."/>
            <person name="Paez-Espino D."/>
            <person name="Jungbluth S."/>
            <person name="Walsh D.A."/>
            <person name="Denef V.J."/>
            <person name="McMahon K.D."/>
            <person name="Konstantinidis K.T."/>
            <person name="Eloe-Fadrosh E.A."/>
            <person name="Kyrpides N.C."/>
            <person name="Woyke T."/>
        </authorList>
    </citation>
    <scope>NUCLEOTIDE SEQUENCE</scope>
    <source>
        <strain evidence="1">GVMAG-M-3300025860-20</strain>
    </source>
</reference>
<name>A0A6C0J5D4_9ZZZZ</name>
<protein>
    <recommendedName>
        <fullName evidence="2">Calcineurin-like phosphoesterase domain-containing protein</fullName>
    </recommendedName>
</protein>
<organism evidence="1">
    <name type="scientific">viral metagenome</name>
    <dbReference type="NCBI Taxonomy" id="1070528"/>
    <lineage>
        <taxon>unclassified sequences</taxon>
        <taxon>metagenomes</taxon>
        <taxon>organismal metagenomes</taxon>
    </lineage>
</organism>
<dbReference type="Gene3D" id="3.60.21.10">
    <property type="match status" value="1"/>
</dbReference>
<accession>A0A6C0J5D4</accession>
<proteinExistence type="predicted"/>
<dbReference type="EMBL" id="MN740327">
    <property type="protein sequence ID" value="QHU00523.1"/>
    <property type="molecule type" value="Genomic_DNA"/>
</dbReference>
<evidence type="ECO:0008006" key="2">
    <source>
        <dbReference type="Google" id="ProtNLM"/>
    </source>
</evidence>
<dbReference type="AlphaFoldDB" id="A0A6C0J5D4"/>
<sequence length="92" mass="10370">MDEINVNTKAYSETIKRGKIIYKSLHRCKKNTTWPNSHDIKRIVAMSDIHGTTSEVIMSLIKRKIIDKDTIVICTGDMGGTNQKNGRSIGSY</sequence>
<dbReference type="InterPro" id="IPR029052">
    <property type="entry name" value="Metallo-depent_PP-like"/>
</dbReference>
<evidence type="ECO:0000313" key="1">
    <source>
        <dbReference type="EMBL" id="QHU00523.1"/>
    </source>
</evidence>